<proteinExistence type="predicted"/>
<comment type="caution">
    <text evidence="1">The sequence shown here is derived from an EMBL/GenBank/DDBJ whole genome shotgun (WGS) entry which is preliminary data.</text>
</comment>
<dbReference type="PATRIC" id="fig|1203610.3.peg.2700"/>
<keyword evidence="2" id="KW-1185">Reference proteome</keyword>
<dbReference type="Proteomes" id="UP000033035">
    <property type="component" value="Unassembled WGS sequence"/>
</dbReference>
<accession>A0A0F5JBC4</accession>
<dbReference type="EMBL" id="AQHW01000015">
    <property type="protein sequence ID" value="KKB55176.1"/>
    <property type="molecule type" value="Genomic_DNA"/>
</dbReference>
<gene>
    <name evidence="1" type="ORF">HMPREF1536_02633</name>
</gene>
<name>A0A0F5JBC4_9BACT</name>
<dbReference type="HOGENOM" id="CLU_3357511_0_0_10"/>
<reference evidence="1 2" key="1">
    <citation type="submission" date="2013-04" db="EMBL/GenBank/DDBJ databases">
        <title>The Genome Sequence of Parabacteroides gordonii DSM 23371.</title>
        <authorList>
            <consortium name="The Broad Institute Genomics Platform"/>
            <person name="Earl A."/>
            <person name="Ward D."/>
            <person name="Feldgarden M."/>
            <person name="Gevers D."/>
            <person name="Martens E."/>
            <person name="Sakamoto M."/>
            <person name="Benno Y."/>
            <person name="Suzuki N."/>
            <person name="Matsunaga N."/>
            <person name="Koshihara K."/>
            <person name="Seki M."/>
            <person name="Komiya H."/>
            <person name="Walker B."/>
            <person name="Young S."/>
            <person name="Zeng Q."/>
            <person name="Gargeya S."/>
            <person name="Fitzgerald M."/>
            <person name="Haas B."/>
            <person name="Abouelleil A."/>
            <person name="Allen A.W."/>
            <person name="Alvarado L."/>
            <person name="Arachchi H.M."/>
            <person name="Berlin A.M."/>
            <person name="Chapman S.B."/>
            <person name="Gainer-Dewar J."/>
            <person name="Goldberg J."/>
            <person name="Griggs A."/>
            <person name="Gujja S."/>
            <person name="Hansen M."/>
            <person name="Howarth C."/>
            <person name="Imamovic A."/>
            <person name="Ireland A."/>
            <person name="Larimer J."/>
            <person name="McCowan C."/>
            <person name="Murphy C."/>
            <person name="Pearson M."/>
            <person name="Poon T.W."/>
            <person name="Priest M."/>
            <person name="Roberts A."/>
            <person name="Saif S."/>
            <person name="Shea T."/>
            <person name="Sisk P."/>
            <person name="Sykes S."/>
            <person name="Wortman J."/>
            <person name="Nusbaum C."/>
            <person name="Birren B."/>
        </authorList>
    </citation>
    <scope>NUCLEOTIDE SEQUENCE [LARGE SCALE GENOMIC DNA]</scope>
    <source>
        <strain evidence="1 2">MS-1</strain>
    </source>
</reference>
<sequence length="36" mass="4113">MEYRIIKFGIYASVSSDMYFLSGGVADHNSFINHNK</sequence>
<evidence type="ECO:0000313" key="2">
    <source>
        <dbReference type="Proteomes" id="UP000033035"/>
    </source>
</evidence>
<evidence type="ECO:0000313" key="1">
    <source>
        <dbReference type="EMBL" id="KKB55176.1"/>
    </source>
</evidence>
<dbReference type="AlphaFoldDB" id="A0A0F5JBC4"/>
<organism evidence="1 2">
    <name type="scientific">Parabacteroides gordonii MS-1 = DSM 23371</name>
    <dbReference type="NCBI Taxonomy" id="1203610"/>
    <lineage>
        <taxon>Bacteria</taxon>
        <taxon>Pseudomonadati</taxon>
        <taxon>Bacteroidota</taxon>
        <taxon>Bacteroidia</taxon>
        <taxon>Bacteroidales</taxon>
        <taxon>Tannerellaceae</taxon>
        <taxon>Parabacteroides</taxon>
    </lineage>
</organism>
<protein>
    <submittedName>
        <fullName evidence="1">Uncharacterized protein</fullName>
    </submittedName>
</protein>